<dbReference type="EMBL" id="KV418550">
    <property type="protein sequence ID" value="KZP02466.1"/>
    <property type="molecule type" value="Genomic_DNA"/>
</dbReference>
<organism evidence="1 2">
    <name type="scientific">Athelia psychrophila</name>
    <dbReference type="NCBI Taxonomy" id="1759441"/>
    <lineage>
        <taxon>Eukaryota</taxon>
        <taxon>Fungi</taxon>
        <taxon>Dikarya</taxon>
        <taxon>Basidiomycota</taxon>
        <taxon>Agaricomycotina</taxon>
        <taxon>Agaricomycetes</taxon>
        <taxon>Agaricomycetidae</taxon>
        <taxon>Atheliales</taxon>
        <taxon>Atheliaceae</taxon>
        <taxon>Athelia</taxon>
    </lineage>
</organism>
<reference evidence="1 2" key="1">
    <citation type="journal article" date="2016" name="Mol. Biol. Evol.">
        <title>Comparative Genomics of Early-Diverging Mushroom-Forming Fungi Provides Insights into the Origins of Lignocellulose Decay Capabilities.</title>
        <authorList>
            <person name="Nagy L.G."/>
            <person name="Riley R."/>
            <person name="Tritt A."/>
            <person name="Adam C."/>
            <person name="Daum C."/>
            <person name="Floudas D."/>
            <person name="Sun H."/>
            <person name="Yadav J.S."/>
            <person name="Pangilinan J."/>
            <person name="Larsson K.H."/>
            <person name="Matsuura K."/>
            <person name="Barry K."/>
            <person name="Labutti K."/>
            <person name="Kuo R."/>
            <person name="Ohm R.A."/>
            <person name="Bhattacharya S.S."/>
            <person name="Shirouzu T."/>
            <person name="Yoshinaga Y."/>
            <person name="Martin F.M."/>
            <person name="Grigoriev I.V."/>
            <person name="Hibbett D.S."/>
        </authorList>
    </citation>
    <scope>NUCLEOTIDE SEQUENCE [LARGE SCALE GENOMIC DNA]</scope>
    <source>
        <strain evidence="1 2">CBS 109695</strain>
    </source>
</reference>
<accession>A0A167T1J4</accession>
<dbReference type="Proteomes" id="UP000076532">
    <property type="component" value="Unassembled WGS sequence"/>
</dbReference>
<evidence type="ECO:0000313" key="2">
    <source>
        <dbReference type="Proteomes" id="UP000076532"/>
    </source>
</evidence>
<keyword evidence="2" id="KW-1185">Reference proteome</keyword>
<sequence>MLNRCNLQVEVYDIEANKVEDDRKWQEDRVKAIALEKHVQELAKINQRRSPQPCPADLSRGSSEQARDVYDYRANEVEVERKWQELWATARHLIHRFPIRRADGDRLKACANKVFAEETRWILDWPESTVEVYDVEANKVEDDRRWQEDRVKAIAFEKLAQELARWMHCRLIDQPAVHPPFALSASSGIEPCLVLQ</sequence>
<protein>
    <submittedName>
        <fullName evidence="1">Uncharacterized protein</fullName>
    </submittedName>
</protein>
<dbReference type="AlphaFoldDB" id="A0A167T1J4"/>
<gene>
    <name evidence="1" type="ORF">FIBSPDRAFT_969961</name>
</gene>
<name>A0A167T1J4_9AGAM</name>
<evidence type="ECO:0000313" key="1">
    <source>
        <dbReference type="EMBL" id="KZP02466.1"/>
    </source>
</evidence>
<proteinExistence type="predicted"/>